<dbReference type="OrthoDB" id="3346590at2759"/>
<dbReference type="EMBL" id="KZ819603">
    <property type="protein sequence ID" value="PWN34621.1"/>
    <property type="molecule type" value="Genomic_DNA"/>
</dbReference>
<evidence type="ECO:0000256" key="1">
    <source>
        <dbReference type="SAM" id="MobiDB-lite"/>
    </source>
</evidence>
<name>A0A316VF34_9BASI</name>
<protein>
    <submittedName>
        <fullName evidence="3">Uncharacterized protein</fullName>
    </submittedName>
</protein>
<dbReference type="GeneID" id="37023976"/>
<feature type="signal peptide" evidence="2">
    <location>
        <begin position="1"/>
        <end position="20"/>
    </location>
</feature>
<evidence type="ECO:0000256" key="2">
    <source>
        <dbReference type="SAM" id="SignalP"/>
    </source>
</evidence>
<evidence type="ECO:0000313" key="4">
    <source>
        <dbReference type="Proteomes" id="UP000245771"/>
    </source>
</evidence>
<accession>A0A316VF34</accession>
<gene>
    <name evidence="3" type="ORF">FA14DRAFT_32298</name>
</gene>
<organism evidence="3 4">
    <name type="scientific">Meira miltonrushii</name>
    <dbReference type="NCBI Taxonomy" id="1280837"/>
    <lineage>
        <taxon>Eukaryota</taxon>
        <taxon>Fungi</taxon>
        <taxon>Dikarya</taxon>
        <taxon>Basidiomycota</taxon>
        <taxon>Ustilaginomycotina</taxon>
        <taxon>Exobasidiomycetes</taxon>
        <taxon>Exobasidiales</taxon>
        <taxon>Brachybasidiaceae</taxon>
        <taxon>Meira</taxon>
    </lineage>
</organism>
<sequence>MRLINTVSIALTLAAASTLAAPSSTKCSYESDKVHLSCIDAEHYARDVEVTYDMTKRSHVEQFLRRSDAIEALTRGMDEDSQLQERADVTGQGNNIGNYCNFGNGNVGRANNAQFKCDQEGTPLYGPHPTPKVIGAANLNDRRSNGDLDVSAAPGVKTYETNTGANTNTGQGNNVGRVVNFGMGRRDSIQGNVSGDGNNVQNHCLYGNNGKSKRDGNPSAQMSCTQTQSPIYGPNGGSVTIIGARSFSFGDVDDVVDYHVARSFLPHASPFAAREEVCSGVPVGPVGAQVTYVTRGLPTEPTPGFAQKRSPTGSYNAARSINTPSATKPEKRCINTPIAPQAPTVSYISKADYKKEHGQ</sequence>
<dbReference type="RefSeq" id="XP_025354923.1">
    <property type="nucleotide sequence ID" value="XM_025502195.1"/>
</dbReference>
<dbReference type="InParanoid" id="A0A316VF34"/>
<dbReference type="AlphaFoldDB" id="A0A316VF34"/>
<dbReference type="Proteomes" id="UP000245771">
    <property type="component" value="Unassembled WGS sequence"/>
</dbReference>
<feature type="chain" id="PRO_5016292155" evidence="2">
    <location>
        <begin position="21"/>
        <end position="359"/>
    </location>
</feature>
<feature type="compositionally biased region" description="Polar residues" evidence="1">
    <location>
        <begin position="309"/>
        <end position="326"/>
    </location>
</feature>
<keyword evidence="4" id="KW-1185">Reference proteome</keyword>
<keyword evidence="2" id="KW-0732">Signal</keyword>
<reference evidence="3 4" key="1">
    <citation type="journal article" date="2018" name="Mol. Biol. Evol.">
        <title>Broad Genomic Sampling Reveals a Smut Pathogenic Ancestry of the Fungal Clade Ustilaginomycotina.</title>
        <authorList>
            <person name="Kijpornyongpan T."/>
            <person name="Mondo S.J."/>
            <person name="Barry K."/>
            <person name="Sandor L."/>
            <person name="Lee J."/>
            <person name="Lipzen A."/>
            <person name="Pangilinan J."/>
            <person name="LaButti K."/>
            <person name="Hainaut M."/>
            <person name="Henrissat B."/>
            <person name="Grigoriev I.V."/>
            <person name="Spatafora J.W."/>
            <person name="Aime M.C."/>
        </authorList>
    </citation>
    <scope>NUCLEOTIDE SEQUENCE [LARGE SCALE GENOMIC DNA]</scope>
    <source>
        <strain evidence="3 4">MCA 3882</strain>
    </source>
</reference>
<proteinExistence type="predicted"/>
<evidence type="ECO:0000313" key="3">
    <source>
        <dbReference type="EMBL" id="PWN34621.1"/>
    </source>
</evidence>
<feature type="region of interest" description="Disordered" evidence="1">
    <location>
        <begin position="299"/>
        <end position="331"/>
    </location>
</feature>